<proteinExistence type="predicted"/>
<keyword evidence="2" id="KW-1185">Reference proteome</keyword>
<organism evidence="1 2">
    <name type="scientific">Nestor notabilis</name>
    <name type="common">Kea</name>
    <dbReference type="NCBI Taxonomy" id="176057"/>
    <lineage>
        <taxon>Eukaryota</taxon>
        <taxon>Metazoa</taxon>
        <taxon>Chordata</taxon>
        <taxon>Craniata</taxon>
        <taxon>Vertebrata</taxon>
        <taxon>Euteleostomi</taxon>
        <taxon>Archelosauria</taxon>
        <taxon>Archosauria</taxon>
        <taxon>Dinosauria</taxon>
        <taxon>Saurischia</taxon>
        <taxon>Theropoda</taxon>
        <taxon>Coelurosauria</taxon>
        <taxon>Aves</taxon>
        <taxon>Neognathae</taxon>
        <taxon>Neoaves</taxon>
        <taxon>Telluraves</taxon>
        <taxon>Australaves</taxon>
        <taxon>Psittaciformes</taxon>
        <taxon>Psittacidae</taxon>
        <taxon>Nestor</taxon>
    </lineage>
</organism>
<evidence type="ECO:0000313" key="2">
    <source>
        <dbReference type="Proteomes" id="UP000053840"/>
    </source>
</evidence>
<reference evidence="1 2" key="1">
    <citation type="submission" date="2014-04" db="EMBL/GenBank/DDBJ databases">
        <title>Genome evolution of avian class.</title>
        <authorList>
            <person name="Zhang G."/>
            <person name="Li C."/>
        </authorList>
    </citation>
    <scope>NUCLEOTIDE SEQUENCE [LARGE SCALE GENOMIC DNA]</scope>
    <source>
        <strain evidence="1">BGI_N333</strain>
    </source>
</reference>
<gene>
    <name evidence="1" type="ORF">N333_03528</name>
</gene>
<accession>A0A091RZ16</accession>
<dbReference type="Proteomes" id="UP000053840">
    <property type="component" value="Unassembled WGS sequence"/>
</dbReference>
<evidence type="ECO:0000313" key="1">
    <source>
        <dbReference type="EMBL" id="KFQ48107.1"/>
    </source>
</evidence>
<dbReference type="AlphaFoldDB" id="A0A091RZ16"/>
<name>A0A091RZ16_NESNO</name>
<dbReference type="EMBL" id="KK937529">
    <property type="protein sequence ID" value="KFQ48107.1"/>
    <property type="molecule type" value="Genomic_DNA"/>
</dbReference>
<feature type="non-terminal residue" evidence="1">
    <location>
        <position position="1"/>
    </location>
</feature>
<feature type="non-terminal residue" evidence="1">
    <location>
        <position position="249"/>
    </location>
</feature>
<sequence>LLLLQGQEAEASLRVSDAPLHELQVGEVLLCVGVEEALGVITGVQQDLIHLLIEEAPLVGDLHRQAVALLGVDDAAGGNLSLQQADPMVLQDQPLLHGLEEGDELPGVGVPVASDGPLSRKQLVLELRAHDAHANGLLHCQLQALDGVDDIACGCLCLQELKGGARPDDAFLHGLVDREPLLDAHLLVGGFDQQPSNAAPALQVPPDLIPLCELTNAHSALHQLLQALLAQDTSVHQLPCRHLLTDAAE</sequence>
<protein>
    <submittedName>
        <fullName evidence="1">Uncharacterized protein</fullName>
    </submittedName>
</protein>